<evidence type="ECO:0000313" key="3">
    <source>
        <dbReference type="Proteomes" id="UP000285575"/>
    </source>
</evidence>
<dbReference type="InterPro" id="IPR036291">
    <property type="entry name" value="NAD(P)-bd_dom_sf"/>
</dbReference>
<evidence type="ECO:0000259" key="1">
    <source>
        <dbReference type="Pfam" id="PF01370"/>
    </source>
</evidence>
<dbReference type="InterPro" id="IPR001509">
    <property type="entry name" value="Epimerase_deHydtase"/>
</dbReference>
<evidence type="ECO:0000313" key="2">
    <source>
        <dbReference type="EMBL" id="RVU43310.1"/>
    </source>
</evidence>
<feature type="domain" description="NAD-dependent epimerase/dehydratase" evidence="1">
    <location>
        <begin position="10"/>
        <end position="221"/>
    </location>
</feature>
<sequence length="356" mass="37441">MPRRYPMNLLILGGTRFLGRHLAELALQAGHEVTLLHRGRSNAQLFPEAEHRIADRDDAAAFAAALGRVSEGGTWDAAIDTSAYFPRQVAQAAALLADRVGQYQLISSISVYASFDGLATDESAPRLTLPGAEQAQAVTGANYGALKALCEDAALEGFGERALIARPGLLVGPWDPTGRFTWWAERLARAATEPDTEMLAPGDPLGPVQCIDARDAALWLLHQAEACTGGACNLTGPEEPLTMAGFLAAGQAALAPQARLQWVDEDFVLAQGVAPWSDLPVWLPAVSSGVHRADIGRALATGLQCRPLAQTFADTAAWAAQHGGGPQPIAGGPPRPAVGLAPAREAALLRAWHARG</sequence>
<dbReference type="EMBL" id="SACR01000007">
    <property type="protein sequence ID" value="RVU43310.1"/>
    <property type="molecule type" value="Genomic_DNA"/>
</dbReference>
<proteinExistence type="predicted"/>
<dbReference type="AlphaFoldDB" id="A0A437R956"/>
<gene>
    <name evidence="2" type="ORF">EOE66_20395</name>
</gene>
<organism evidence="2 3">
    <name type="scientific">Rubrivivax rivuli</name>
    <dbReference type="NCBI Taxonomy" id="1862385"/>
    <lineage>
        <taxon>Bacteria</taxon>
        <taxon>Pseudomonadati</taxon>
        <taxon>Pseudomonadota</taxon>
        <taxon>Betaproteobacteria</taxon>
        <taxon>Burkholderiales</taxon>
        <taxon>Sphaerotilaceae</taxon>
        <taxon>Rubrivivax</taxon>
    </lineage>
</organism>
<dbReference type="OrthoDB" id="7941246at2"/>
<dbReference type="InterPro" id="IPR050177">
    <property type="entry name" value="Lipid_A_modif_metabolic_enz"/>
</dbReference>
<dbReference type="PANTHER" id="PTHR43245:SF13">
    <property type="entry name" value="UDP-D-APIOSE_UDP-D-XYLOSE SYNTHASE 2"/>
    <property type="match status" value="1"/>
</dbReference>
<comment type="caution">
    <text evidence="2">The sequence shown here is derived from an EMBL/GenBank/DDBJ whole genome shotgun (WGS) entry which is preliminary data.</text>
</comment>
<protein>
    <submittedName>
        <fullName evidence="2">NAD-dependent epimerase/dehydratase family protein</fullName>
    </submittedName>
</protein>
<keyword evidence="3" id="KW-1185">Reference proteome</keyword>
<accession>A0A437R956</accession>
<dbReference type="PANTHER" id="PTHR43245">
    <property type="entry name" value="BIFUNCTIONAL POLYMYXIN RESISTANCE PROTEIN ARNA"/>
    <property type="match status" value="1"/>
</dbReference>
<dbReference type="Gene3D" id="3.40.50.720">
    <property type="entry name" value="NAD(P)-binding Rossmann-like Domain"/>
    <property type="match status" value="1"/>
</dbReference>
<dbReference type="SUPFAM" id="SSF51735">
    <property type="entry name" value="NAD(P)-binding Rossmann-fold domains"/>
    <property type="match status" value="1"/>
</dbReference>
<dbReference type="Proteomes" id="UP000285575">
    <property type="component" value="Unassembled WGS sequence"/>
</dbReference>
<reference evidence="2 3" key="1">
    <citation type="submission" date="2019-01" db="EMBL/GenBank/DDBJ databases">
        <authorList>
            <person name="Chen W.-M."/>
        </authorList>
    </citation>
    <scope>NUCLEOTIDE SEQUENCE [LARGE SCALE GENOMIC DNA]</scope>
    <source>
        <strain evidence="2 3">KYPY4</strain>
    </source>
</reference>
<name>A0A437R956_9BURK</name>
<dbReference type="Pfam" id="PF01370">
    <property type="entry name" value="Epimerase"/>
    <property type="match status" value="1"/>
</dbReference>